<gene>
    <name evidence="2" type="ORF">DEBURN_LOCUS9169</name>
</gene>
<dbReference type="EMBL" id="CAJVPK010001627">
    <property type="protein sequence ID" value="CAG8593384.1"/>
    <property type="molecule type" value="Genomic_DNA"/>
</dbReference>
<dbReference type="Proteomes" id="UP000789706">
    <property type="component" value="Unassembled WGS sequence"/>
</dbReference>
<dbReference type="OrthoDB" id="2436459at2759"/>
<keyword evidence="3" id="KW-1185">Reference proteome</keyword>
<reference evidence="2" key="1">
    <citation type="submission" date="2021-06" db="EMBL/GenBank/DDBJ databases">
        <authorList>
            <person name="Kallberg Y."/>
            <person name="Tangrot J."/>
            <person name="Rosling A."/>
        </authorList>
    </citation>
    <scope>NUCLEOTIDE SEQUENCE</scope>
    <source>
        <strain evidence="2">AZ414A</strain>
    </source>
</reference>
<feature type="domain" description="DDE-1" evidence="1">
    <location>
        <begin position="61"/>
        <end position="157"/>
    </location>
</feature>
<name>A0A9N9C900_9GLOM</name>
<organism evidence="2 3">
    <name type="scientific">Diversispora eburnea</name>
    <dbReference type="NCBI Taxonomy" id="1213867"/>
    <lineage>
        <taxon>Eukaryota</taxon>
        <taxon>Fungi</taxon>
        <taxon>Fungi incertae sedis</taxon>
        <taxon>Mucoromycota</taxon>
        <taxon>Glomeromycotina</taxon>
        <taxon>Glomeromycetes</taxon>
        <taxon>Diversisporales</taxon>
        <taxon>Diversisporaceae</taxon>
        <taxon>Diversispora</taxon>
    </lineage>
</organism>
<evidence type="ECO:0000313" key="3">
    <source>
        <dbReference type="Proteomes" id="UP000789706"/>
    </source>
</evidence>
<sequence>LIGNINETPLTFDMPNNMTVEKTGSRTVSICTTGHKKSNFTVVLSCIADGIMIHTNWKEYMNLDEMICYLTDSVKNRFDEKNTNLAVIPGCLTSKLQPLDVNINKLFKNKYCQCYNDWMAEEIKKSTPTGYIQCPAYNLVAQWVKISWDKIDPMLIQHRTSGDYNL</sequence>
<dbReference type="GO" id="GO:0003676">
    <property type="term" value="F:nucleic acid binding"/>
    <property type="evidence" value="ECO:0007669"/>
    <property type="project" value="InterPro"/>
</dbReference>
<dbReference type="InterPro" id="IPR004875">
    <property type="entry name" value="DDE_SF_endonuclease_dom"/>
</dbReference>
<accession>A0A9N9C900</accession>
<protein>
    <submittedName>
        <fullName evidence="2">4467_t:CDS:1</fullName>
    </submittedName>
</protein>
<proteinExistence type="predicted"/>
<dbReference type="Pfam" id="PF03184">
    <property type="entry name" value="DDE_1"/>
    <property type="match status" value="1"/>
</dbReference>
<evidence type="ECO:0000313" key="2">
    <source>
        <dbReference type="EMBL" id="CAG8593384.1"/>
    </source>
</evidence>
<evidence type="ECO:0000259" key="1">
    <source>
        <dbReference type="Pfam" id="PF03184"/>
    </source>
</evidence>
<dbReference type="AlphaFoldDB" id="A0A9N9C900"/>
<comment type="caution">
    <text evidence="2">The sequence shown here is derived from an EMBL/GenBank/DDBJ whole genome shotgun (WGS) entry which is preliminary data.</text>
</comment>
<feature type="non-terminal residue" evidence="2">
    <location>
        <position position="1"/>
    </location>
</feature>